<evidence type="ECO:0000256" key="1">
    <source>
        <dbReference type="ARBA" id="ARBA00022505"/>
    </source>
</evidence>
<keyword evidence="1" id="KW-0500">Molybdenum</keyword>
<gene>
    <name evidence="5" type="ORF">FDP22_21900</name>
</gene>
<dbReference type="AlphaFoldDB" id="A0A5B8G6G6"/>
<protein>
    <recommendedName>
        <fullName evidence="4">Aldehyde oxidase/xanthine dehydrogenase a/b hammerhead domain-containing protein</fullName>
    </recommendedName>
</protein>
<name>A0A5B8G6G6_9RHOB</name>
<dbReference type="Pfam" id="PF01315">
    <property type="entry name" value="Ald_Xan_dh_C"/>
    <property type="match status" value="1"/>
</dbReference>
<dbReference type="KEGG" id="ppru:FDP22_21900"/>
<keyword evidence="6" id="KW-1185">Reference proteome</keyword>
<dbReference type="Gene3D" id="3.90.1170.50">
    <property type="entry name" value="Aldehyde oxidase/xanthine dehydrogenase, a/b hammerhead"/>
    <property type="match status" value="1"/>
</dbReference>
<organism evidence="5 6">
    <name type="scientific">Paroceanicella profunda</name>
    <dbReference type="NCBI Taxonomy" id="2579971"/>
    <lineage>
        <taxon>Bacteria</taxon>
        <taxon>Pseudomonadati</taxon>
        <taxon>Pseudomonadota</taxon>
        <taxon>Alphaproteobacteria</taxon>
        <taxon>Rhodobacterales</taxon>
        <taxon>Paracoccaceae</taxon>
        <taxon>Paroceanicella</taxon>
    </lineage>
</organism>
<sequence>MPADRTLIGASAPRASARRTVEGLGRYTDDLDAAGAAHVAFLRSPHAHARILATELDEARAAPGVTGVYTAQHLAAVCGPWQTRLAALPRHVSPPQQALAGEIVRYQGEPVVAVLAESRRAAESALELAWVEFEDLDPAILPPDIFEPGFDPAAWEPQQALDRSIAYGDAAAALAGAAHVVRHRFSFGRQTAVSLEGRAVDAGFDRRTGRLTVHQSHQAPFQMQQIYADLFGLPLGRVQVIAPDVGGAFGGKLHALPDEIAAVALAVLTGRRVKFTADRLESFLADAHAREAQAEARLGVDAEGRILGLEIEFAAGLGAYSIYPRGSVGDALQAIQLAPAAYRVPHYAARARAWFQNKAPVGAYRGVGQPIAFAIMEQMLDMAAAACGLDPAEMRRRNYRAAPETPGPTETGVVLESLTTRACLDMLLAEMDYAGLRAEQAALRAEGVYRASASPPSSSSPAWARSSTGRAGARGRTGNLPVEPGAGRQPHLPHLRHRPGPGHAGRPRADRGRNPRRGAGGGGDDRGGHRRHPSGFFNHLSSGEADLGIYFDGRTWNHYDSGAEWIDFINPEEGGSLNGVAVQIPKNADRWPGTT</sequence>
<feature type="domain" description="Aldehyde oxidase/xanthine dehydrogenase a/b hammerhead" evidence="4">
    <location>
        <begin position="22"/>
        <end position="137"/>
    </location>
</feature>
<dbReference type="GO" id="GO:0005506">
    <property type="term" value="F:iron ion binding"/>
    <property type="evidence" value="ECO:0007669"/>
    <property type="project" value="InterPro"/>
</dbReference>
<keyword evidence="2" id="KW-0560">Oxidoreductase</keyword>
<dbReference type="Gene3D" id="3.30.365.10">
    <property type="entry name" value="Aldehyde oxidase/xanthine dehydrogenase, molybdopterin binding domain"/>
    <property type="match status" value="3"/>
</dbReference>
<dbReference type="SUPFAM" id="SSF56003">
    <property type="entry name" value="Molybdenum cofactor-binding domain"/>
    <property type="match status" value="1"/>
</dbReference>
<dbReference type="PANTHER" id="PTHR11908:SF132">
    <property type="entry name" value="ALDEHYDE OXIDASE 1-RELATED"/>
    <property type="match status" value="1"/>
</dbReference>
<dbReference type="InterPro" id="IPR036856">
    <property type="entry name" value="Ald_Oxase/Xan_DH_a/b_sf"/>
</dbReference>
<dbReference type="GO" id="GO:0016491">
    <property type="term" value="F:oxidoreductase activity"/>
    <property type="evidence" value="ECO:0007669"/>
    <property type="project" value="UniProtKB-KW"/>
</dbReference>
<dbReference type="OrthoDB" id="9758509at2"/>
<dbReference type="InterPro" id="IPR037165">
    <property type="entry name" value="AldOxase/xan_DH_Mopterin-bd_sf"/>
</dbReference>
<evidence type="ECO:0000313" key="5">
    <source>
        <dbReference type="EMBL" id="QDL94683.1"/>
    </source>
</evidence>
<reference evidence="5 6" key="1">
    <citation type="submission" date="2019-06" db="EMBL/GenBank/DDBJ databases">
        <title>Genome sequence of Rhodobacteraceae bacterium D4M1.</title>
        <authorList>
            <person name="Cao J."/>
        </authorList>
    </citation>
    <scope>NUCLEOTIDE SEQUENCE [LARGE SCALE GENOMIC DNA]</scope>
    <source>
        <strain evidence="5 6">D4M1</strain>
        <plasmid evidence="6">pd4m1c</plasmid>
    </source>
</reference>
<dbReference type="EMBL" id="CP040821">
    <property type="protein sequence ID" value="QDL94683.1"/>
    <property type="molecule type" value="Genomic_DNA"/>
</dbReference>
<dbReference type="InterPro" id="IPR008274">
    <property type="entry name" value="AldOxase/xan_DH_MoCoBD1"/>
</dbReference>
<evidence type="ECO:0000256" key="2">
    <source>
        <dbReference type="ARBA" id="ARBA00023002"/>
    </source>
</evidence>
<evidence type="ECO:0000313" key="6">
    <source>
        <dbReference type="Proteomes" id="UP000305888"/>
    </source>
</evidence>
<accession>A0A5B8G6G6</accession>
<geneLocation type="plasmid" evidence="6">
    <name>pd4m1c</name>
</geneLocation>
<proteinExistence type="predicted"/>
<feature type="region of interest" description="Disordered" evidence="3">
    <location>
        <begin position="451"/>
        <end position="539"/>
    </location>
</feature>
<evidence type="ECO:0000256" key="3">
    <source>
        <dbReference type="SAM" id="MobiDB-lite"/>
    </source>
</evidence>
<dbReference type="InterPro" id="IPR016208">
    <property type="entry name" value="Ald_Oxase/xanthine_DH-like"/>
</dbReference>
<dbReference type="Proteomes" id="UP000305888">
    <property type="component" value="Plasmid pD4M1C"/>
</dbReference>
<dbReference type="Gene3D" id="3.40.190.10">
    <property type="entry name" value="Periplasmic binding protein-like II"/>
    <property type="match status" value="2"/>
</dbReference>
<feature type="compositionally biased region" description="Basic residues" evidence="3">
    <location>
        <begin position="491"/>
        <end position="500"/>
    </location>
</feature>
<dbReference type="SMART" id="SM01008">
    <property type="entry name" value="Ald_Xan_dh_C"/>
    <property type="match status" value="1"/>
</dbReference>
<feature type="compositionally biased region" description="Low complexity" evidence="3">
    <location>
        <begin position="451"/>
        <end position="478"/>
    </location>
</feature>
<evidence type="ECO:0000259" key="4">
    <source>
        <dbReference type="SMART" id="SM01008"/>
    </source>
</evidence>
<dbReference type="Pfam" id="PF02738">
    <property type="entry name" value="MoCoBD_1"/>
    <property type="match status" value="1"/>
</dbReference>
<dbReference type="PANTHER" id="PTHR11908">
    <property type="entry name" value="XANTHINE DEHYDROGENASE"/>
    <property type="match status" value="1"/>
</dbReference>
<keyword evidence="5" id="KW-0614">Plasmid</keyword>
<dbReference type="SUPFAM" id="SSF54665">
    <property type="entry name" value="CO dehydrogenase molybdoprotein N-domain-like"/>
    <property type="match status" value="1"/>
</dbReference>
<dbReference type="InterPro" id="IPR000674">
    <property type="entry name" value="Ald_Oxase/Xan_DH_a/b"/>
</dbReference>